<feature type="transmembrane region" description="Helical" evidence="5">
    <location>
        <begin position="254"/>
        <end position="275"/>
    </location>
</feature>
<dbReference type="STRING" id="1420851.AU255_01615"/>
<accession>A0A1V8M541</accession>
<dbReference type="Proteomes" id="UP000191980">
    <property type="component" value="Unassembled WGS sequence"/>
</dbReference>
<gene>
    <name evidence="6" type="ORF">AU255_01615</name>
</gene>
<keyword evidence="7" id="KW-1185">Reference proteome</keyword>
<organism evidence="6 7">
    <name type="scientific">Methyloprofundus sedimenti</name>
    <dbReference type="NCBI Taxonomy" id="1420851"/>
    <lineage>
        <taxon>Bacteria</taxon>
        <taxon>Pseudomonadati</taxon>
        <taxon>Pseudomonadota</taxon>
        <taxon>Gammaproteobacteria</taxon>
        <taxon>Methylococcales</taxon>
        <taxon>Methylococcaceae</taxon>
        <taxon>Methyloprofundus</taxon>
    </lineage>
</organism>
<feature type="transmembrane region" description="Helical" evidence="5">
    <location>
        <begin position="209"/>
        <end position="234"/>
    </location>
</feature>
<proteinExistence type="predicted"/>
<evidence type="ECO:0000256" key="2">
    <source>
        <dbReference type="ARBA" id="ARBA00022692"/>
    </source>
</evidence>
<evidence type="ECO:0000256" key="3">
    <source>
        <dbReference type="ARBA" id="ARBA00022989"/>
    </source>
</evidence>
<dbReference type="PANTHER" id="PTHR39344:SF1">
    <property type="entry name" value="UPF0182 PROTEIN SLL1060"/>
    <property type="match status" value="1"/>
</dbReference>
<feature type="transmembrane region" description="Helical" evidence="5">
    <location>
        <begin position="51"/>
        <end position="75"/>
    </location>
</feature>
<dbReference type="OrthoDB" id="9763654at2"/>
<protein>
    <submittedName>
        <fullName evidence="6">Uncharacterized protein</fullName>
    </submittedName>
</protein>
<evidence type="ECO:0000256" key="1">
    <source>
        <dbReference type="ARBA" id="ARBA00022475"/>
    </source>
</evidence>
<evidence type="ECO:0000256" key="5">
    <source>
        <dbReference type="SAM" id="Phobius"/>
    </source>
</evidence>
<dbReference type="InterPro" id="IPR005372">
    <property type="entry name" value="UPF0182"/>
</dbReference>
<evidence type="ECO:0000256" key="4">
    <source>
        <dbReference type="ARBA" id="ARBA00023136"/>
    </source>
</evidence>
<dbReference type="EMBL" id="LPUF01000001">
    <property type="protein sequence ID" value="OQK16628.1"/>
    <property type="molecule type" value="Genomic_DNA"/>
</dbReference>
<dbReference type="RefSeq" id="WP_080521253.1">
    <property type="nucleotide sequence ID" value="NZ_LPUF01000001.1"/>
</dbReference>
<dbReference type="Pfam" id="PF03699">
    <property type="entry name" value="UPF0182"/>
    <property type="match status" value="1"/>
</dbReference>
<sequence>MRNWKLVPALLALTLLAVIVYILFYFVFVDFFVDLWWFRSLNFEGYFWLRLLYRFIFSGGVTIIFFGIFFFHFWIASRYLGLSPPDEILVSADKRQRFQSFADIFMHGSIKIYTPLSLILAIAIASPFYSQWETALLYFFGSSSGIVDPVYGQDVSFYLFSYPLYMLIQQELLYSSIILFFLVTALYWLEHVFVPNQNKEYPLGAKIHLAILFAFTVSFLIWGLFLDRFSLLYINSHEPVFFGPGFVEIRYELPLIWLSIVSVLAMFISAVIYVFSRQHRTMIPIFIALGGFLLALGLQNISFIPSLIDTFIVRPNPVLTEGQFMENNIKATLAAYDLNNIKIVDYKVNLDASEDIEKWGTLKHFENIPVWDREFLIDGYQQLQGIRPYYHFHSVDEDRYYLNEHLQQVNLSARELNIDKIPAAAKNWENEHLRYTHGYGAVITPAAQDAGNPIIWYLRDLNMQSNVGFSVKVPDIYYGQEDYTYAIVPNDLDVLGITGSDKDITGAYKGRGGVPIPSMFRKLLFAFYQKDEKIFFSTNISKQSKILLRRNIVDRINAITPFLHLDKDPYLVVTKERFYWIQDAYTLSDKYPVSKFARDDFLSGTENFNYIRNSVKIVVDAYDGAVKYYISDAQDPIINAYRIAYPGVFNSLESLPVELQEHLRYPRELYYMQMMIYAKYHQRQPGLFYEQAETWQFAQVNKNYVMPYYQTLDFAHCNDREELVMINPMTPINRSNLSMVGLAGTLDIEGCGKNSYKPYLQIYKFGKDIQVNGPAQVEALIDQDPDISEQFTLWDQHGSTVAKGRMVIIPMGDHSILYVQPIYMISTKTKIPELTRVIVSIGNQVVMDTTLWSAFKKLKTKFIKSAEDAQGTGTSAE</sequence>
<comment type="caution">
    <text evidence="6">The sequence shown here is derived from an EMBL/GenBank/DDBJ whole genome shotgun (WGS) entry which is preliminary data.</text>
</comment>
<name>A0A1V8M541_9GAMM</name>
<dbReference type="AlphaFoldDB" id="A0A1V8M541"/>
<feature type="transmembrane region" description="Helical" evidence="5">
    <location>
        <begin position="172"/>
        <end position="189"/>
    </location>
</feature>
<dbReference type="PANTHER" id="PTHR39344">
    <property type="entry name" value="UPF0182 PROTEIN SLL1060"/>
    <property type="match status" value="1"/>
</dbReference>
<keyword evidence="3 5" id="KW-1133">Transmembrane helix</keyword>
<dbReference type="GO" id="GO:0005576">
    <property type="term" value="C:extracellular region"/>
    <property type="evidence" value="ECO:0007669"/>
    <property type="project" value="TreeGrafter"/>
</dbReference>
<feature type="transmembrane region" description="Helical" evidence="5">
    <location>
        <begin position="112"/>
        <end position="129"/>
    </location>
</feature>
<evidence type="ECO:0000313" key="7">
    <source>
        <dbReference type="Proteomes" id="UP000191980"/>
    </source>
</evidence>
<feature type="transmembrane region" description="Helical" evidence="5">
    <location>
        <begin position="6"/>
        <end position="39"/>
    </location>
</feature>
<feature type="transmembrane region" description="Helical" evidence="5">
    <location>
        <begin position="282"/>
        <end position="308"/>
    </location>
</feature>
<keyword evidence="4 5" id="KW-0472">Membrane</keyword>
<keyword evidence="1" id="KW-1003">Cell membrane</keyword>
<keyword evidence="2 5" id="KW-0812">Transmembrane</keyword>
<dbReference type="GO" id="GO:0016020">
    <property type="term" value="C:membrane"/>
    <property type="evidence" value="ECO:0007669"/>
    <property type="project" value="InterPro"/>
</dbReference>
<evidence type="ECO:0000313" key="6">
    <source>
        <dbReference type="EMBL" id="OQK16628.1"/>
    </source>
</evidence>
<reference evidence="6 7" key="1">
    <citation type="submission" date="2015-12" db="EMBL/GenBank/DDBJ databases">
        <authorList>
            <person name="Shamseldin A."/>
            <person name="Moawad H."/>
            <person name="Abd El-Rahim W.M."/>
            <person name="Sadowsky M.J."/>
        </authorList>
    </citation>
    <scope>NUCLEOTIDE SEQUENCE [LARGE SCALE GENOMIC DNA]</scope>
    <source>
        <strain evidence="6 7">WF1</strain>
    </source>
</reference>